<protein>
    <submittedName>
        <fullName evidence="2">Uncharacterized protein LOC128773687</fullName>
    </submittedName>
</protein>
<reference evidence="2" key="1">
    <citation type="submission" date="2025-08" db="UniProtKB">
        <authorList>
            <consortium name="RefSeq"/>
        </authorList>
    </citation>
    <scope>IDENTIFICATION</scope>
    <source>
        <tissue evidence="2">Whole blood</tissue>
    </source>
</reference>
<dbReference type="RefSeq" id="XP_053747122.1">
    <property type="nucleotide sequence ID" value="XM_053891147.1"/>
</dbReference>
<gene>
    <name evidence="2" type="primary">LOC128773687</name>
</gene>
<proteinExistence type="predicted"/>
<dbReference type="Proteomes" id="UP001165780">
    <property type="component" value="Unplaced"/>
</dbReference>
<sequence>MKVTQWSWMIRGHSLPNMYERIEGIRKKVSLKRTVDTLWHFSSLKSESIFSGHYSETFCSLGFGKHKACCEKMWQERTKRKTRLLRERATFLTPEAETHKIFLPRANRTSGNRLEAIFKGNVLRRAAWRAKRHSRGTPKEPCCTCLLTRGERSPALCELDLEDTSKRISKTPTESTPSEKKIREHQNQITMTPAGWRCQVQIIKWIQRSLKHLDLDWIREDYVYQMKKIGLIR</sequence>
<dbReference type="AlphaFoldDB" id="A0A9W2UKT5"/>
<evidence type="ECO:0000313" key="2">
    <source>
        <dbReference type="RefSeq" id="XP_053747122.1"/>
    </source>
</evidence>
<accession>A0A9W2UKT5</accession>
<organism evidence="1 2">
    <name type="scientific">Panthera pardus</name>
    <name type="common">Leopard</name>
    <name type="synonym">Felis pardus</name>
    <dbReference type="NCBI Taxonomy" id="9691"/>
    <lineage>
        <taxon>Eukaryota</taxon>
        <taxon>Metazoa</taxon>
        <taxon>Chordata</taxon>
        <taxon>Craniata</taxon>
        <taxon>Vertebrata</taxon>
        <taxon>Euteleostomi</taxon>
        <taxon>Mammalia</taxon>
        <taxon>Eutheria</taxon>
        <taxon>Laurasiatheria</taxon>
        <taxon>Carnivora</taxon>
        <taxon>Feliformia</taxon>
        <taxon>Felidae</taxon>
        <taxon>Pantherinae</taxon>
        <taxon>Panthera</taxon>
    </lineage>
</organism>
<name>A0A9W2UKT5_PANPR</name>
<keyword evidence="1" id="KW-1185">Reference proteome</keyword>
<evidence type="ECO:0000313" key="1">
    <source>
        <dbReference type="Proteomes" id="UP001165780"/>
    </source>
</evidence>
<dbReference type="GeneID" id="128773687"/>